<dbReference type="SUPFAM" id="SSF56784">
    <property type="entry name" value="HAD-like"/>
    <property type="match status" value="1"/>
</dbReference>
<dbReference type="Gene3D" id="1.10.150.240">
    <property type="entry name" value="Putative phosphatase, domain 2"/>
    <property type="match status" value="1"/>
</dbReference>
<dbReference type="Proteomes" id="UP000316747">
    <property type="component" value="Unassembled WGS sequence"/>
</dbReference>
<dbReference type="SFLD" id="SFLDS00003">
    <property type="entry name" value="Haloacid_Dehalogenase"/>
    <property type="match status" value="1"/>
</dbReference>
<dbReference type="InterPro" id="IPR041492">
    <property type="entry name" value="HAD_2"/>
</dbReference>
<evidence type="ECO:0000313" key="1">
    <source>
        <dbReference type="EMBL" id="TQM58150.1"/>
    </source>
</evidence>
<dbReference type="NCBIfam" id="TIGR01509">
    <property type="entry name" value="HAD-SF-IA-v3"/>
    <property type="match status" value="1"/>
</dbReference>
<dbReference type="Pfam" id="PF13419">
    <property type="entry name" value="HAD_2"/>
    <property type="match status" value="1"/>
</dbReference>
<dbReference type="EMBL" id="VFPM01000003">
    <property type="protein sequence ID" value="TQM58150.1"/>
    <property type="molecule type" value="Genomic_DNA"/>
</dbReference>
<dbReference type="SFLD" id="SFLDG01129">
    <property type="entry name" value="C1.5:_HAD__Beta-PGM__Phosphata"/>
    <property type="match status" value="1"/>
</dbReference>
<evidence type="ECO:0000313" key="2">
    <source>
        <dbReference type="Proteomes" id="UP000316747"/>
    </source>
</evidence>
<protein>
    <submittedName>
        <fullName evidence="1">HAD superfamily hydrolase (TIGR01509 family)</fullName>
    </submittedName>
</protein>
<dbReference type="AlphaFoldDB" id="A0A543HIM9"/>
<comment type="caution">
    <text evidence="1">The sequence shown here is derived from an EMBL/GenBank/DDBJ whole genome shotgun (WGS) entry which is preliminary data.</text>
</comment>
<dbReference type="PANTHER" id="PTHR18901:SF38">
    <property type="entry name" value="PSEUDOURIDINE-5'-PHOSPHATASE"/>
    <property type="match status" value="1"/>
</dbReference>
<name>A0A543HIM9_9MICO</name>
<keyword evidence="2" id="KW-1185">Reference proteome</keyword>
<gene>
    <name evidence="1" type="ORF">FBY41_3509</name>
</gene>
<dbReference type="InterPro" id="IPR023214">
    <property type="entry name" value="HAD_sf"/>
</dbReference>
<organism evidence="1 2">
    <name type="scientific">Humibacillus xanthopallidus</name>
    <dbReference type="NCBI Taxonomy" id="412689"/>
    <lineage>
        <taxon>Bacteria</taxon>
        <taxon>Bacillati</taxon>
        <taxon>Actinomycetota</taxon>
        <taxon>Actinomycetes</taxon>
        <taxon>Micrococcales</taxon>
        <taxon>Intrasporangiaceae</taxon>
        <taxon>Humibacillus</taxon>
    </lineage>
</organism>
<dbReference type="GO" id="GO:0016787">
    <property type="term" value="F:hydrolase activity"/>
    <property type="evidence" value="ECO:0007669"/>
    <property type="project" value="UniProtKB-KW"/>
</dbReference>
<dbReference type="CDD" id="cd07505">
    <property type="entry name" value="HAD_BPGM-like"/>
    <property type="match status" value="1"/>
</dbReference>
<dbReference type="RefSeq" id="WP_260439869.1">
    <property type="nucleotide sequence ID" value="NZ_VFPM01000003.1"/>
</dbReference>
<accession>A0A543HIM9</accession>
<dbReference type="Gene3D" id="3.40.50.1000">
    <property type="entry name" value="HAD superfamily/HAD-like"/>
    <property type="match status" value="1"/>
</dbReference>
<sequence length="224" mass="23517">MAPDLPAAVLWDMDGTLVDTEPYWIAAEHELVAAHGGEWNDEYAHQLVGNALEVSAQLIIDKSGIGLTVPEIVDALLDRVVRHVEDAVPWRPGARELLDELGALGVPSLLVTMSWRRLADTVVRNLPEGAFTSLVTGDEVGHGKPHPEPYLAAAALIGAEPADCVALEDSPAGVRSATAAGVPTLAIPHVVPVPEIPGAVQITSLDGVRAADLLPLTASVRATR</sequence>
<dbReference type="InterPro" id="IPR036412">
    <property type="entry name" value="HAD-like_sf"/>
</dbReference>
<keyword evidence="1" id="KW-0378">Hydrolase</keyword>
<reference evidence="1 2" key="1">
    <citation type="submission" date="2019-06" db="EMBL/GenBank/DDBJ databases">
        <title>Genome sequencing of plant associated microbes to promote plant fitness in Sorghum bicolor and Oryza sativa.</title>
        <authorList>
            <person name="Coleman-Derr D."/>
        </authorList>
    </citation>
    <scope>NUCLEOTIDE SEQUENCE [LARGE SCALE GENOMIC DNA]</scope>
    <source>
        <strain evidence="1 2">KV-663</strain>
    </source>
</reference>
<dbReference type="InterPro" id="IPR023198">
    <property type="entry name" value="PGP-like_dom2"/>
</dbReference>
<dbReference type="PANTHER" id="PTHR18901">
    <property type="entry name" value="2-DEOXYGLUCOSE-6-PHOSPHATE PHOSPHATASE 2"/>
    <property type="match status" value="1"/>
</dbReference>
<proteinExistence type="predicted"/>
<dbReference type="InterPro" id="IPR006439">
    <property type="entry name" value="HAD-SF_hydro_IA"/>
</dbReference>